<dbReference type="Pfam" id="PF03551">
    <property type="entry name" value="PadR"/>
    <property type="match status" value="1"/>
</dbReference>
<dbReference type="InterPro" id="IPR052509">
    <property type="entry name" value="Metal_resp_DNA-bind_regulator"/>
</dbReference>
<protein>
    <submittedName>
        <fullName evidence="2">PadR family transcriptional regulator PadR</fullName>
    </submittedName>
</protein>
<dbReference type="InterPro" id="IPR036390">
    <property type="entry name" value="WH_DNA-bd_sf"/>
</dbReference>
<dbReference type="InterPro" id="IPR036388">
    <property type="entry name" value="WH-like_DNA-bd_sf"/>
</dbReference>
<proteinExistence type="predicted"/>
<dbReference type="SUPFAM" id="SSF46785">
    <property type="entry name" value="Winged helix' DNA-binding domain"/>
    <property type="match status" value="1"/>
</dbReference>
<name>A0A4R1HVJ2_PSEEN</name>
<dbReference type="Gene3D" id="1.10.10.10">
    <property type="entry name" value="Winged helix-like DNA-binding domain superfamily/Winged helix DNA-binding domain"/>
    <property type="match status" value="1"/>
</dbReference>
<evidence type="ECO:0000313" key="2">
    <source>
        <dbReference type="EMBL" id="TCK25433.1"/>
    </source>
</evidence>
<organism evidence="2 3">
    <name type="scientific">Pseudonocardia endophytica</name>
    <dbReference type="NCBI Taxonomy" id="401976"/>
    <lineage>
        <taxon>Bacteria</taxon>
        <taxon>Bacillati</taxon>
        <taxon>Actinomycetota</taxon>
        <taxon>Actinomycetes</taxon>
        <taxon>Pseudonocardiales</taxon>
        <taxon>Pseudonocardiaceae</taxon>
        <taxon>Pseudonocardia</taxon>
    </lineage>
</organism>
<dbReference type="PANTHER" id="PTHR33169">
    <property type="entry name" value="PADR-FAMILY TRANSCRIPTIONAL REGULATOR"/>
    <property type="match status" value="1"/>
</dbReference>
<dbReference type="Proteomes" id="UP000295560">
    <property type="component" value="Unassembled WGS sequence"/>
</dbReference>
<gene>
    <name evidence="2" type="ORF">EV378_1241</name>
</gene>
<reference evidence="2 3" key="1">
    <citation type="submission" date="2019-03" db="EMBL/GenBank/DDBJ databases">
        <title>Sequencing the genomes of 1000 actinobacteria strains.</title>
        <authorList>
            <person name="Klenk H.-P."/>
        </authorList>
    </citation>
    <scope>NUCLEOTIDE SEQUENCE [LARGE SCALE GENOMIC DNA]</scope>
    <source>
        <strain evidence="2 3">DSM 44969</strain>
    </source>
</reference>
<evidence type="ECO:0000313" key="3">
    <source>
        <dbReference type="Proteomes" id="UP000295560"/>
    </source>
</evidence>
<comment type="caution">
    <text evidence="2">The sequence shown here is derived from an EMBL/GenBank/DDBJ whole genome shotgun (WGS) entry which is preliminary data.</text>
</comment>
<evidence type="ECO:0000259" key="1">
    <source>
        <dbReference type="Pfam" id="PF03551"/>
    </source>
</evidence>
<accession>A0A4R1HVJ2</accession>
<feature type="domain" description="Transcription regulator PadR N-terminal" evidence="1">
    <location>
        <begin position="21"/>
        <end position="80"/>
    </location>
</feature>
<dbReference type="RefSeq" id="WP_243653575.1">
    <property type="nucleotide sequence ID" value="NZ_SMFZ01000001.1"/>
</dbReference>
<keyword evidence="3" id="KW-1185">Reference proteome</keyword>
<dbReference type="PANTHER" id="PTHR33169:SF14">
    <property type="entry name" value="TRANSCRIPTIONAL REGULATOR RV3488"/>
    <property type="match status" value="1"/>
</dbReference>
<dbReference type="EMBL" id="SMFZ01000001">
    <property type="protein sequence ID" value="TCK25433.1"/>
    <property type="molecule type" value="Genomic_DNA"/>
</dbReference>
<dbReference type="AlphaFoldDB" id="A0A4R1HVJ2"/>
<dbReference type="InterPro" id="IPR005149">
    <property type="entry name" value="Tscrpt_reg_PadR_N"/>
</dbReference>
<sequence>MTSALVAVAAAIMARPNDRHWGYELTKETGHRSGAVYPLLTKLWKAGWLADGWESDADTGGDRPPRRYYELTDDGRRELGAVLGRAANDPRFRGIAPGWAW</sequence>